<name>A0A2N9H3D5_FAGSY</name>
<evidence type="ECO:0000256" key="5">
    <source>
        <dbReference type="ARBA" id="ARBA00012272"/>
    </source>
</evidence>
<evidence type="ECO:0000256" key="6">
    <source>
        <dbReference type="ARBA" id="ARBA00022512"/>
    </source>
</evidence>
<evidence type="ECO:0000313" key="14">
    <source>
        <dbReference type="EMBL" id="SPD06375.1"/>
    </source>
</evidence>
<reference evidence="14" key="1">
    <citation type="submission" date="2018-02" db="EMBL/GenBank/DDBJ databases">
        <authorList>
            <person name="Cohen D.B."/>
            <person name="Kent A.D."/>
        </authorList>
    </citation>
    <scope>NUCLEOTIDE SEQUENCE</scope>
</reference>
<dbReference type="InterPro" id="IPR006626">
    <property type="entry name" value="PbH1"/>
</dbReference>
<evidence type="ECO:0000256" key="4">
    <source>
        <dbReference type="ARBA" id="ARBA00010980"/>
    </source>
</evidence>
<proteinExistence type="inferred from homology"/>
<evidence type="ECO:0000256" key="3">
    <source>
        <dbReference type="ARBA" id="ARBA00005220"/>
    </source>
</evidence>
<keyword evidence="11 12" id="KW-0456">Lyase</keyword>
<keyword evidence="6" id="KW-0964">Secreted</keyword>
<dbReference type="InterPro" id="IPR045032">
    <property type="entry name" value="PEL"/>
</dbReference>
<dbReference type="PANTHER" id="PTHR31683">
    <property type="entry name" value="PECTATE LYASE 18-RELATED"/>
    <property type="match status" value="1"/>
</dbReference>
<evidence type="ECO:0000256" key="10">
    <source>
        <dbReference type="ARBA" id="ARBA00023180"/>
    </source>
</evidence>
<dbReference type="InterPro" id="IPR011050">
    <property type="entry name" value="Pectin_lyase_fold/virulence"/>
</dbReference>
<protein>
    <recommendedName>
        <fullName evidence="5 12">Pectate lyase</fullName>
        <ecNumber evidence="5 12">4.2.2.2</ecNumber>
    </recommendedName>
</protein>
<gene>
    <name evidence="14" type="ORF">FSB_LOCUS34257</name>
</gene>
<evidence type="ECO:0000256" key="12">
    <source>
        <dbReference type="RuleBase" id="RU361123"/>
    </source>
</evidence>
<accession>A0A2N9H3D5</accession>
<evidence type="ECO:0000256" key="1">
    <source>
        <dbReference type="ARBA" id="ARBA00000695"/>
    </source>
</evidence>
<sequence length="660" mass="74366">MEPMKLILLLLCFFVAIFPITRAHIADFDEEWQKRAEEARKVALEAYQPNPEDVIDHFNNQVQGALNGTNSTRRNLGKYKGTCLATNPIDRCWRCQKNWVKNRKKLANCVIGFGRRTTGGKHGKIYVVRESSDNDMVNPKPGTLRHAVIQPEPLWIIFSHHMRIRLSQELIVTSNKTIDGRGANVHICNGAQITLQFVKNVIIHGIHIHDTKAGYGGLIRDSMNHYGFRTNSDGDGISIYGSTNIWIDHISMSNSDDGLIDVIQGSTAITISNCHFTKHNEVMLFGASDSFAGDAVMQITLAFNHFGQGLVQRMPRCRWGFFHVVNNDYTHWLMYAIGGSQHPSILSQGNRFIAPPNVACKEVTKRDYAPESVWRTWNWRSEGDLMINGAFFVKSGSPIRKMSRKNVIKAKPGTYKRAEEAKKAALEAYQPNPKYVTDHFNNQVHRDSVNHYGYRTKSDGDGISIFGSTNIWIDHISMSNCEDGLIDAIQGSTAITISNCHFTKHNGVMLFGASESFAGDEVMQITLSFNHFDKGLVQRMPRCRWGFVHVVNNDYTHWLMYAIGGSQHPTILSQGNRFNAFSNIACKEVTKRDYAAESVWKTWNWSSEGDFMINGAFFVQSGSPTGKMLKKDVINAKTGTFVSRLTQFAGYLECIKDKPC</sequence>
<dbReference type="EC" id="4.2.2.2" evidence="5 12"/>
<dbReference type="PANTHER" id="PTHR31683:SF69">
    <property type="entry name" value="PECTATE LYASE 7-RELATED"/>
    <property type="match status" value="1"/>
</dbReference>
<evidence type="ECO:0000259" key="13">
    <source>
        <dbReference type="SMART" id="SM00656"/>
    </source>
</evidence>
<dbReference type="GO" id="GO:0030570">
    <property type="term" value="F:pectate lyase activity"/>
    <property type="evidence" value="ECO:0007669"/>
    <property type="project" value="UniProtKB-EC"/>
</dbReference>
<keyword evidence="6" id="KW-0134">Cell wall</keyword>
<evidence type="ECO:0000256" key="2">
    <source>
        <dbReference type="ARBA" id="ARBA00004191"/>
    </source>
</evidence>
<organism evidence="14">
    <name type="scientific">Fagus sylvatica</name>
    <name type="common">Beechnut</name>
    <dbReference type="NCBI Taxonomy" id="28930"/>
    <lineage>
        <taxon>Eukaryota</taxon>
        <taxon>Viridiplantae</taxon>
        <taxon>Streptophyta</taxon>
        <taxon>Embryophyta</taxon>
        <taxon>Tracheophyta</taxon>
        <taxon>Spermatophyta</taxon>
        <taxon>Magnoliopsida</taxon>
        <taxon>eudicotyledons</taxon>
        <taxon>Gunneridae</taxon>
        <taxon>Pentapetalae</taxon>
        <taxon>rosids</taxon>
        <taxon>fabids</taxon>
        <taxon>Fagales</taxon>
        <taxon>Fagaceae</taxon>
        <taxon>Fagus</taxon>
    </lineage>
</organism>
<evidence type="ECO:0000256" key="9">
    <source>
        <dbReference type="ARBA" id="ARBA00022837"/>
    </source>
</evidence>
<keyword evidence="10" id="KW-0325">Glycoprotein</keyword>
<dbReference type="AlphaFoldDB" id="A0A2N9H3D5"/>
<dbReference type="UniPathway" id="UPA00545">
    <property type="reaction ID" value="UER00824"/>
</dbReference>
<feature type="domain" description="Pectate lyase" evidence="13">
    <location>
        <begin position="161"/>
        <end position="358"/>
    </location>
</feature>
<dbReference type="GO" id="GO:0046872">
    <property type="term" value="F:metal ion binding"/>
    <property type="evidence" value="ECO:0007669"/>
    <property type="project" value="UniProtKB-KW"/>
</dbReference>
<dbReference type="SUPFAM" id="SSF51126">
    <property type="entry name" value="Pectin lyase-like"/>
    <property type="match status" value="2"/>
</dbReference>
<dbReference type="SMART" id="SM00710">
    <property type="entry name" value="PbH1"/>
    <property type="match status" value="4"/>
</dbReference>
<dbReference type="InterPro" id="IPR002022">
    <property type="entry name" value="Pec_lyase"/>
</dbReference>
<feature type="chain" id="PRO_5014494251" description="Pectate lyase" evidence="12">
    <location>
        <begin position="24"/>
        <end position="660"/>
    </location>
</feature>
<keyword evidence="9 12" id="KW-0106">Calcium</keyword>
<comment type="cofactor">
    <cofactor evidence="12">
        <name>Ca(2+)</name>
        <dbReference type="ChEBI" id="CHEBI:29108"/>
    </cofactor>
    <text evidence="12">Binds 1 Ca(2+) ion. Required for its activity.</text>
</comment>
<comment type="pathway">
    <text evidence="3 12">Glycan metabolism; pectin degradation; 2-dehydro-3-deoxy-D-gluconate from pectin: step 2/5.</text>
</comment>
<evidence type="ECO:0000256" key="8">
    <source>
        <dbReference type="ARBA" id="ARBA00022729"/>
    </source>
</evidence>
<comment type="catalytic activity">
    <reaction evidence="1 12">
        <text>Eliminative cleavage of (1-&gt;4)-alpha-D-galacturonan to give oligosaccharides with 4-deoxy-alpha-D-galact-4-enuronosyl groups at their non-reducing ends.</text>
        <dbReference type="EC" id="4.2.2.2"/>
    </reaction>
</comment>
<dbReference type="GO" id="GO:0045490">
    <property type="term" value="P:pectin catabolic process"/>
    <property type="evidence" value="ECO:0007669"/>
    <property type="project" value="UniProtKB-UniPathway"/>
</dbReference>
<dbReference type="Pfam" id="PF00544">
    <property type="entry name" value="Pectate_lyase_4"/>
    <property type="match status" value="2"/>
</dbReference>
<dbReference type="PRINTS" id="PR00807">
    <property type="entry name" value="AMBALLERGEN"/>
</dbReference>
<dbReference type="Gene3D" id="2.160.20.10">
    <property type="entry name" value="Single-stranded right-handed beta-helix, Pectin lyase-like"/>
    <property type="match status" value="2"/>
</dbReference>
<feature type="signal peptide" evidence="12">
    <location>
        <begin position="1"/>
        <end position="23"/>
    </location>
</feature>
<evidence type="ECO:0000256" key="11">
    <source>
        <dbReference type="ARBA" id="ARBA00023239"/>
    </source>
</evidence>
<dbReference type="EMBL" id="OIVN01002779">
    <property type="protein sequence ID" value="SPD06375.1"/>
    <property type="molecule type" value="Genomic_DNA"/>
</dbReference>
<dbReference type="InterPro" id="IPR012334">
    <property type="entry name" value="Pectin_lyas_fold"/>
</dbReference>
<keyword evidence="7 12" id="KW-0479">Metal-binding</keyword>
<dbReference type="SMART" id="SM00656">
    <property type="entry name" value="Amb_all"/>
    <property type="match status" value="2"/>
</dbReference>
<comment type="subcellular location">
    <subcellularLocation>
        <location evidence="2">Secreted</location>
        <location evidence="2">Cell wall</location>
    </subcellularLocation>
</comment>
<keyword evidence="8 12" id="KW-0732">Signal</keyword>
<dbReference type="InterPro" id="IPR007524">
    <property type="entry name" value="Pec_lyase_N"/>
</dbReference>
<comment type="similarity">
    <text evidence="4 12">Belongs to the polysaccharide lyase 1 family.</text>
</comment>
<feature type="domain" description="Pectate lyase" evidence="13">
    <location>
        <begin position="395"/>
        <end position="584"/>
    </location>
</feature>
<dbReference type="Pfam" id="PF04431">
    <property type="entry name" value="Pec_lyase_N"/>
    <property type="match status" value="2"/>
</dbReference>
<dbReference type="InterPro" id="IPR018082">
    <property type="entry name" value="AmbAllergen"/>
</dbReference>
<evidence type="ECO:0000256" key="7">
    <source>
        <dbReference type="ARBA" id="ARBA00022723"/>
    </source>
</evidence>